<protein>
    <submittedName>
        <fullName evidence="1">Uncharacterized protein</fullName>
    </submittedName>
</protein>
<sequence length="67" mass="7834">MGMIRDAENQFLLSLQRCPMVETFVLLGKCYRRLDQPLSCVERLRNGLEQFPNEPTLMTNLARIYEA</sequence>
<comment type="caution">
    <text evidence="1">The sequence shown here is derived from an EMBL/GenBank/DDBJ whole genome shotgun (WGS) entry which is preliminary data.</text>
</comment>
<dbReference type="EMBL" id="CAVMJV010000175">
    <property type="protein sequence ID" value="CAK5120440.1"/>
    <property type="molecule type" value="Genomic_DNA"/>
</dbReference>
<dbReference type="Proteomes" id="UP001497535">
    <property type="component" value="Unassembled WGS sequence"/>
</dbReference>
<organism evidence="1 2">
    <name type="scientific">Meloidogyne enterolobii</name>
    <name type="common">Root-knot nematode worm</name>
    <name type="synonym">Meloidogyne mayaguensis</name>
    <dbReference type="NCBI Taxonomy" id="390850"/>
    <lineage>
        <taxon>Eukaryota</taxon>
        <taxon>Metazoa</taxon>
        <taxon>Ecdysozoa</taxon>
        <taxon>Nematoda</taxon>
        <taxon>Chromadorea</taxon>
        <taxon>Rhabditida</taxon>
        <taxon>Tylenchina</taxon>
        <taxon>Tylenchomorpha</taxon>
        <taxon>Tylenchoidea</taxon>
        <taxon>Meloidogynidae</taxon>
        <taxon>Meloidogyninae</taxon>
        <taxon>Meloidogyne</taxon>
    </lineage>
</organism>
<accession>A0ACB1B3H4</accession>
<reference evidence="1" key="1">
    <citation type="submission" date="2023-11" db="EMBL/GenBank/DDBJ databases">
        <authorList>
            <person name="Poullet M."/>
        </authorList>
    </citation>
    <scope>NUCLEOTIDE SEQUENCE</scope>
    <source>
        <strain evidence="1">E1834</strain>
    </source>
</reference>
<name>A0ACB1B3H4_MELEN</name>
<evidence type="ECO:0000313" key="2">
    <source>
        <dbReference type="Proteomes" id="UP001497535"/>
    </source>
</evidence>
<gene>
    <name evidence="1" type="ORF">MENTE1834_LOCUS46743</name>
</gene>
<evidence type="ECO:0000313" key="1">
    <source>
        <dbReference type="EMBL" id="CAK5120440.1"/>
    </source>
</evidence>
<proteinExistence type="predicted"/>
<keyword evidence="2" id="KW-1185">Reference proteome</keyword>